<evidence type="ECO:0000256" key="1">
    <source>
        <dbReference type="SAM" id="SignalP"/>
    </source>
</evidence>
<comment type="caution">
    <text evidence="2">The sequence shown here is derived from an EMBL/GenBank/DDBJ whole genome shotgun (WGS) entry which is preliminary data.</text>
</comment>
<evidence type="ECO:0000313" key="2">
    <source>
        <dbReference type="EMBL" id="KFX53000.1"/>
    </source>
</evidence>
<reference evidence="2" key="1">
    <citation type="journal article" date="2014" name="PLoS Genet.">
        <title>Signature Gene Expression Reveals Novel Clues to the Molecular Mechanisms of Dimorphic Transition in Penicillium marneffei.</title>
        <authorList>
            <person name="Yang E."/>
            <person name="Wang G."/>
            <person name="Cai J."/>
            <person name="Woo P.C."/>
            <person name="Lau S.K."/>
            <person name="Yuen K.-Y."/>
            <person name="Chow W.-N."/>
            <person name="Lin X."/>
        </authorList>
    </citation>
    <scope>NUCLEOTIDE SEQUENCE [LARGE SCALE GENOMIC DNA]</scope>
    <source>
        <strain evidence="2">PM1</strain>
    </source>
</reference>
<organism evidence="2">
    <name type="scientific">Talaromyces marneffei PM1</name>
    <dbReference type="NCBI Taxonomy" id="1077442"/>
    <lineage>
        <taxon>Eukaryota</taxon>
        <taxon>Fungi</taxon>
        <taxon>Dikarya</taxon>
        <taxon>Ascomycota</taxon>
        <taxon>Pezizomycotina</taxon>
        <taxon>Eurotiomycetes</taxon>
        <taxon>Eurotiomycetidae</taxon>
        <taxon>Eurotiales</taxon>
        <taxon>Trichocomaceae</taxon>
        <taxon>Talaromyces</taxon>
        <taxon>Talaromyces sect. Talaromyces</taxon>
    </lineage>
</organism>
<dbReference type="EMBL" id="JPOX01000002">
    <property type="protein sequence ID" value="KFX53000.1"/>
    <property type="molecule type" value="Genomic_DNA"/>
</dbReference>
<keyword evidence="1" id="KW-0732">Signal</keyword>
<sequence length="102" mass="10578">MKLIPIALFLFAGSSFVAAAPIEELTPLDEKTTTTTTELEPQGCPNGWSFCGRCNGTSCKVAGLNYSCGYGTSCTQQSGGGDGALCGTYGVLQGPYYCPGHH</sequence>
<name>A0A093VLG0_TALMA</name>
<proteinExistence type="predicted"/>
<dbReference type="AlphaFoldDB" id="A0A093VLG0"/>
<dbReference type="HOGENOM" id="CLU_2428030_0_0_1"/>
<accession>A0A093VLG0</accession>
<feature type="signal peptide" evidence="1">
    <location>
        <begin position="1"/>
        <end position="19"/>
    </location>
</feature>
<gene>
    <name evidence="2" type="ORF">GQ26_0023660</name>
</gene>
<protein>
    <submittedName>
        <fullName evidence="2">Uncharacterized protein</fullName>
    </submittedName>
</protein>
<feature type="chain" id="PRO_5001892635" evidence="1">
    <location>
        <begin position="20"/>
        <end position="102"/>
    </location>
</feature>